<dbReference type="PANTHER" id="PTHR35401:SF2">
    <property type="entry name" value="ABC-TYPE TRANSPORT SYSTEM"/>
    <property type="match status" value="1"/>
</dbReference>
<dbReference type="Proteomes" id="UP000537862">
    <property type="component" value="Unassembled WGS sequence"/>
</dbReference>
<dbReference type="InterPro" id="IPR010985">
    <property type="entry name" value="Ribbon_hlx_hlx"/>
</dbReference>
<sequence>MEKIATARLEARLQQDIYNIIKQAAKMTGKSVTEFVVNSAYSEATKAIKEHSLIELAISDQHKLINALAQDYEPNEAMKRAAKRHQAILQEK</sequence>
<dbReference type="InterPro" id="IPR014795">
    <property type="entry name" value="TacA_1-like"/>
</dbReference>
<proteinExistence type="inferred from homology"/>
<comment type="similarity">
    <text evidence="2">Belongs to the TacA antitoxin family.</text>
</comment>
<evidence type="ECO:0000256" key="1">
    <source>
        <dbReference type="ARBA" id="ARBA00022649"/>
    </source>
</evidence>
<keyword evidence="4" id="KW-1185">Reference proteome</keyword>
<evidence type="ECO:0000313" key="4">
    <source>
        <dbReference type="Proteomes" id="UP000537862"/>
    </source>
</evidence>
<organism evidence="3 4">
    <name type="scientific">Pelistega suis</name>
    <dbReference type="NCBI Taxonomy" id="1631957"/>
    <lineage>
        <taxon>Bacteria</taxon>
        <taxon>Pseudomonadati</taxon>
        <taxon>Pseudomonadota</taxon>
        <taxon>Betaproteobacteria</taxon>
        <taxon>Burkholderiales</taxon>
        <taxon>Alcaligenaceae</taxon>
        <taxon>Pelistega</taxon>
    </lineage>
</organism>
<gene>
    <name evidence="3" type="ORF">HKX39_01415</name>
</gene>
<evidence type="ECO:0000313" key="3">
    <source>
        <dbReference type="EMBL" id="NOL50838.1"/>
    </source>
</evidence>
<dbReference type="Gene3D" id="1.20.5.780">
    <property type="entry name" value="Single helix bin"/>
    <property type="match status" value="1"/>
</dbReference>
<reference evidence="3 4" key="1">
    <citation type="submission" date="2020-05" db="EMBL/GenBank/DDBJ databases">
        <authorList>
            <person name="Niu N."/>
        </authorList>
    </citation>
    <scope>NUCLEOTIDE SEQUENCE [LARGE SCALE GENOMIC DNA]</scope>
    <source>
        <strain evidence="3 4">3340-03</strain>
    </source>
</reference>
<dbReference type="RefSeq" id="WP_171679523.1">
    <property type="nucleotide sequence ID" value="NZ_JABGBN010000001.1"/>
</dbReference>
<dbReference type="SUPFAM" id="SSF47598">
    <property type="entry name" value="Ribbon-helix-helix"/>
    <property type="match status" value="1"/>
</dbReference>
<dbReference type="AlphaFoldDB" id="A0A849P5H3"/>
<comment type="caution">
    <text evidence="3">The sequence shown here is derived from an EMBL/GenBank/DDBJ whole genome shotgun (WGS) entry which is preliminary data.</text>
</comment>
<dbReference type="PANTHER" id="PTHR35401">
    <property type="entry name" value="COPG FAMILY HELIX-TURN-HELIX PROTEIN-RELATED-RELATED"/>
    <property type="match status" value="1"/>
</dbReference>
<keyword evidence="1" id="KW-1277">Toxin-antitoxin system</keyword>
<dbReference type="GO" id="GO:0006355">
    <property type="term" value="P:regulation of DNA-templated transcription"/>
    <property type="evidence" value="ECO:0007669"/>
    <property type="project" value="InterPro"/>
</dbReference>
<dbReference type="EMBL" id="JABGBN010000001">
    <property type="protein sequence ID" value="NOL50838.1"/>
    <property type="molecule type" value="Genomic_DNA"/>
</dbReference>
<dbReference type="Pfam" id="PF08681">
    <property type="entry name" value="TacA1"/>
    <property type="match status" value="1"/>
</dbReference>
<evidence type="ECO:0000256" key="2">
    <source>
        <dbReference type="ARBA" id="ARBA00049988"/>
    </source>
</evidence>
<name>A0A849P5H3_9BURK</name>
<accession>A0A849P5H3</accession>
<protein>
    <submittedName>
        <fullName evidence="3">DUF1778 domain-containing protein</fullName>
    </submittedName>
</protein>